<dbReference type="PROSITE" id="PS50006">
    <property type="entry name" value="FHA_DOMAIN"/>
    <property type="match status" value="1"/>
</dbReference>
<proteinExistence type="predicted"/>
<keyword evidence="2" id="KW-0805">Transcription regulation</keyword>
<dbReference type="PROSITE" id="PS00658">
    <property type="entry name" value="FORK_HEAD_2"/>
    <property type="match status" value="1"/>
</dbReference>
<feature type="domain" description="FHA" evidence="8">
    <location>
        <begin position="40"/>
        <end position="91"/>
    </location>
</feature>
<dbReference type="InterPro" id="IPR030456">
    <property type="entry name" value="TF_fork_head_CS_2"/>
</dbReference>
<evidence type="ECO:0000256" key="4">
    <source>
        <dbReference type="ARBA" id="ARBA00023163"/>
    </source>
</evidence>
<dbReference type="InterPro" id="IPR036388">
    <property type="entry name" value="WH-like_DNA-bd_sf"/>
</dbReference>
<keyword evidence="5 6" id="KW-0539">Nucleus</keyword>
<evidence type="ECO:0000256" key="6">
    <source>
        <dbReference type="PROSITE-ProRule" id="PRU00089"/>
    </source>
</evidence>
<gene>
    <name evidence="10" type="ORF">OKIOD_LOCUS3564</name>
</gene>
<dbReference type="EMBL" id="OU015568">
    <property type="protein sequence ID" value="CAG5088898.1"/>
    <property type="molecule type" value="Genomic_DNA"/>
</dbReference>
<dbReference type="CDD" id="cd20026">
    <property type="entry name" value="FH_FOXK"/>
    <property type="match status" value="1"/>
</dbReference>
<comment type="subcellular location">
    <subcellularLocation>
        <location evidence="1 6">Nucleus</location>
    </subcellularLocation>
</comment>
<dbReference type="InterPro" id="IPR018122">
    <property type="entry name" value="TF_fork_head_CS_1"/>
</dbReference>
<dbReference type="Proteomes" id="UP001158576">
    <property type="component" value="Chromosome PAR"/>
</dbReference>
<evidence type="ECO:0000256" key="2">
    <source>
        <dbReference type="ARBA" id="ARBA00023015"/>
    </source>
</evidence>
<feature type="domain" description="Fork-head" evidence="9">
    <location>
        <begin position="194"/>
        <end position="288"/>
    </location>
</feature>
<evidence type="ECO:0000256" key="7">
    <source>
        <dbReference type="SAM" id="MobiDB-lite"/>
    </source>
</evidence>
<dbReference type="SUPFAM" id="SSF46785">
    <property type="entry name" value="Winged helix' DNA-binding domain"/>
    <property type="match status" value="1"/>
</dbReference>
<feature type="region of interest" description="Disordered" evidence="7">
    <location>
        <begin position="466"/>
        <end position="541"/>
    </location>
</feature>
<sequence length="563" mass="61962">MTVERSAMSKASNLKRTLIPVLAELECDGVGNFEVKSERFSVGRGQNSNMPIASSNLVSRKHIEFLRDREKGTFNLVCNGKNGIFVDGIFHKTTLPDGQPIELKESCLVRFPSTKIQIRFKSLLNRSGESQQKQLALTKQEVPESPSGFAGQKEESHDALDNIVANEDSSINDENSGAKFRKKYPSENENSESKPPYSYAQLIIQAISSAEEHQLTLAGIYQYITKFYPYYKNCDKGWQNSIRHNLSLNRYFIKVPRGQEEPGKGSFWRIDQGCESKLIEQAWRKRSKGKFDGEPLSKRYKDETPPAAISSSPQPVQPQPTQQVVYQQKPAAPQPQILRTANGQQLLLVQDNGGGGAQQMMVQREPPKQRPQVQQIQIPASMAGQQLVVAQMPDGRQQIFALQGNQGTPVQLVQQGGQIMQQIVQAGVQQQAGTQLIMTSGGLKQVVQAQPAPQRTIQPHPAATTRIVQRQATPPAATAAATAPTPATTESESLMPNEELNGIDSEHTLGTEAGIEDSAPVDSALESSENVPVDDPPVHEEVVQEEIVQENLENAESNSEPTE</sequence>
<dbReference type="PANTHER" id="PTHR45881:SF6">
    <property type="entry name" value="FORK-HEAD DOMAIN-CONTAINING PROTEIN"/>
    <property type="match status" value="1"/>
</dbReference>
<dbReference type="InterPro" id="IPR008984">
    <property type="entry name" value="SMAD_FHA_dom_sf"/>
</dbReference>
<feature type="compositionally biased region" description="Basic and acidic residues" evidence="7">
    <location>
        <begin position="289"/>
        <end position="304"/>
    </location>
</feature>
<keyword evidence="11" id="KW-1185">Reference proteome</keyword>
<dbReference type="InterPro" id="IPR036390">
    <property type="entry name" value="WH_DNA-bd_sf"/>
</dbReference>
<feature type="region of interest" description="Disordered" evidence="7">
    <location>
        <begin position="285"/>
        <end position="319"/>
    </location>
</feature>
<feature type="region of interest" description="Disordered" evidence="7">
    <location>
        <begin position="132"/>
        <end position="195"/>
    </location>
</feature>
<name>A0ABN7S5S1_OIKDI</name>
<dbReference type="InterPro" id="IPR001766">
    <property type="entry name" value="Fork_head_dom"/>
</dbReference>
<evidence type="ECO:0000313" key="11">
    <source>
        <dbReference type="Proteomes" id="UP001158576"/>
    </source>
</evidence>
<accession>A0ABN7S5S1</accession>
<evidence type="ECO:0000256" key="1">
    <source>
        <dbReference type="ARBA" id="ARBA00004123"/>
    </source>
</evidence>
<evidence type="ECO:0000313" key="10">
    <source>
        <dbReference type="EMBL" id="CAG5088898.1"/>
    </source>
</evidence>
<keyword evidence="4" id="KW-0804">Transcription</keyword>
<evidence type="ECO:0000259" key="8">
    <source>
        <dbReference type="PROSITE" id="PS50006"/>
    </source>
</evidence>
<dbReference type="PROSITE" id="PS50039">
    <property type="entry name" value="FORK_HEAD_3"/>
    <property type="match status" value="1"/>
</dbReference>
<dbReference type="Gene3D" id="2.60.200.20">
    <property type="match status" value="1"/>
</dbReference>
<dbReference type="Gene3D" id="1.10.10.10">
    <property type="entry name" value="Winged helix-like DNA-binding domain superfamily/Winged helix DNA-binding domain"/>
    <property type="match status" value="1"/>
</dbReference>
<dbReference type="PRINTS" id="PR00053">
    <property type="entry name" value="FORKHEAD"/>
</dbReference>
<dbReference type="InterPro" id="IPR000253">
    <property type="entry name" value="FHA_dom"/>
</dbReference>
<evidence type="ECO:0000256" key="3">
    <source>
        <dbReference type="ARBA" id="ARBA00023125"/>
    </source>
</evidence>
<reference evidence="10 11" key="1">
    <citation type="submission" date="2021-04" db="EMBL/GenBank/DDBJ databases">
        <authorList>
            <person name="Bliznina A."/>
        </authorList>
    </citation>
    <scope>NUCLEOTIDE SEQUENCE [LARGE SCALE GENOMIC DNA]</scope>
</reference>
<feature type="compositionally biased region" description="Low complexity" evidence="7">
    <location>
        <begin position="472"/>
        <end position="489"/>
    </location>
</feature>
<organism evidence="10 11">
    <name type="scientific">Oikopleura dioica</name>
    <name type="common">Tunicate</name>
    <dbReference type="NCBI Taxonomy" id="34765"/>
    <lineage>
        <taxon>Eukaryota</taxon>
        <taxon>Metazoa</taxon>
        <taxon>Chordata</taxon>
        <taxon>Tunicata</taxon>
        <taxon>Appendicularia</taxon>
        <taxon>Copelata</taxon>
        <taxon>Oikopleuridae</taxon>
        <taxon>Oikopleura</taxon>
    </lineage>
</organism>
<dbReference type="PROSITE" id="PS00657">
    <property type="entry name" value="FORK_HEAD_1"/>
    <property type="match status" value="1"/>
</dbReference>
<dbReference type="PANTHER" id="PTHR45881">
    <property type="entry name" value="CHECKPOINT SUPPRESSOR 1-LIKE, ISOFORM A-RELATED"/>
    <property type="match status" value="1"/>
</dbReference>
<protein>
    <submittedName>
        <fullName evidence="10">Oidioi.mRNA.OKI2018_I69.PAR.g12006.t1.cds</fullName>
    </submittedName>
</protein>
<feature type="DNA-binding region" description="Fork-head" evidence="6">
    <location>
        <begin position="194"/>
        <end position="288"/>
    </location>
</feature>
<feature type="compositionally biased region" description="Low complexity" evidence="7">
    <location>
        <begin position="305"/>
        <end position="319"/>
    </location>
</feature>
<dbReference type="SMART" id="SM00339">
    <property type="entry name" value="FH"/>
    <property type="match status" value="1"/>
</dbReference>
<evidence type="ECO:0000259" key="9">
    <source>
        <dbReference type="PROSITE" id="PS50039"/>
    </source>
</evidence>
<dbReference type="Pfam" id="PF00250">
    <property type="entry name" value="Forkhead"/>
    <property type="match status" value="1"/>
</dbReference>
<dbReference type="Pfam" id="PF00498">
    <property type="entry name" value="FHA"/>
    <property type="match status" value="1"/>
</dbReference>
<evidence type="ECO:0000256" key="5">
    <source>
        <dbReference type="ARBA" id="ARBA00023242"/>
    </source>
</evidence>
<dbReference type="SUPFAM" id="SSF49879">
    <property type="entry name" value="SMAD/FHA domain"/>
    <property type="match status" value="1"/>
</dbReference>
<keyword evidence="3 6" id="KW-0238">DNA-binding</keyword>